<gene>
    <name evidence="1" type="ORF">JG687_00014632</name>
</gene>
<dbReference type="VEuPathDB" id="FungiDB:PC110_g17381"/>
<reference evidence="1" key="1">
    <citation type="submission" date="2021-01" db="EMBL/GenBank/DDBJ databases">
        <title>Phytophthora aleatoria, a newly-described species from Pinus radiata is distinct from Phytophthora cactorum isolates based on comparative genomics.</title>
        <authorList>
            <person name="Mcdougal R."/>
            <person name="Panda P."/>
            <person name="Williams N."/>
            <person name="Studholme D.J."/>
        </authorList>
    </citation>
    <scope>NUCLEOTIDE SEQUENCE</scope>
    <source>
        <strain evidence="1">NZFS 3830</strain>
    </source>
</reference>
<accession>A0A8T1TY97</accession>
<dbReference type="OrthoDB" id="97953at2759"/>
<dbReference type="Proteomes" id="UP000688947">
    <property type="component" value="Unassembled WGS sequence"/>
</dbReference>
<proteinExistence type="predicted"/>
<name>A0A8T1TY97_9STRA</name>
<organism evidence="1 2">
    <name type="scientific">Phytophthora cactorum</name>
    <dbReference type="NCBI Taxonomy" id="29920"/>
    <lineage>
        <taxon>Eukaryota</taxon>
        <taxon>Sar</taxon>
        <taxon>Stramenopiles</taxon>
        <taxon>Oomycota</taxon>
        <taxon>Peronosporomycetes</taxon>
        <taxon>Peronosporales</taxon>
        <taxon>Peronosporaceae</taxon>
        <taxon>Phytophthora</taxon>
    </lineage>
</organism>
<dbReference type="EMBL" id="JAENGZ010001206">
    <property type="protein sequence ID" value="KAG6949783.1"/>
    <property type="molecule type" value="Genomic_DNA"/>
</dbReference>
<sequence length="71" mass="7679">MDPPLLRSSSPANVLDNIAAVLTDFLVSDIPLSKAIELSHVGSFALLDLVWMRSIRDAIKQSIACRQAASE</sequence>
<evidence type="ECO:0000313" key="1">
    <source>
        <dbReference type="EMBL" id="KAG6949783.1"/>
    </source>
</evidence>
<comment type="caution">
    <text evidence="1">The sequence shown here is derived from an EMBL/GenBank/DDBJ whole genome shotgun (WGS) entry which is preliminary data.</text>
</comment>
<protein>
    <submittedName>
        <fullName evidence="1">Uncharacterized protein</fullName>
    </submittedName>
</protein>
<dbReference type="AlphaFoldDB" id="A0A8T1TY97"/>
<evidence type="ECO:0000313" key="2">
    <source>
        <dbReference type="Proteomes" id="UP000688947"/>
    </source>
</evidence>